<organism evidence="1 2">
    <name type="scientific">Phakopsora pachyrhizi</name>
    <name type="common">Asian soybean rust disease fungus</name>
    <dbReference type="NCBI Taxonomy" id="170000"/>
    <lineage>
        <taxon>Eukaryota</taxon>
        <taxon>Fungi</taxon>
        <taxon>Dikarya</taxon>
        <taxon>Basidiomycota</taxon>
        <taxon>Pucciniomycotina</taxon>
        <taxon>Pucciniomycetes</taxon>
        <taxon>Pucciniales</taxon>
        <taxon>Phakopsoraceae</taxon>
        <taxon>Phakopsora</taxon>
    </lineage>
</organism>
<keyword evidence="1" id="KW-0378">Hydrolase</keyword>
<dbReference type="InterPro" id="IPR008220">
    <property type="entry name" value="HAT_MetX-like"/>
</dbReference>
<evidence type="ECO:0000313" key="1">
    <source>
        <dbReference type="EMBL" id="CAH7684674.1"/>
    </source>
</evidence>
<reference evidence="1" key="1">
    <citation type="submission" date="2022-06" db="EMBL/GenBank/DDBJ databases">
        <authorList>
            <consortium name="SYNGENTA / RWTH Aachen University"/>
        </authorList>
    </citation>
    <scope>NUCLEOTIDE SEQUENCE</scope>
</reference>
<dbReference type="Gene3D" id="3.40.50.1820">
    <property type="entry name" value="alpha/beta hydrolase"/>
    <property type="match status" value="1"/>
</dbReference>
<dbReference type="PANTHER" id="PTHR32268:SF16">
    <property type="entry name" value="SERINE O-SUCCINYLTRANSFERASE"/>
    <property type="match status" value="1"/>
</dbReference>
<evidence type="ECO:0000313" key="2">
    <source>
        <dbReference type="Proteomes" id="UP001153365"/>
    </source>
</evidence>
<dbReference type="SUPFAM" id="SSF53474">
    <property type="entry name" value="alpha/beta-Hydrolases"/>
    <property type="match status" value="1"/>
</dbReference>
<dbReference type="EMBL" id="CALTRL010005632">
    <property type="protein sequence ID" value="CAH7684674.1"/>
    <property type="molecule type" value="Genomic_DNA"/>
</dbReference>
<dbReference type="InterPro" id="IPR029058">
    <property type="entry name" value="AB_hydrolase_fold"/>
</dbReference>
<dbReference type="AlphaFoldDB" id="A0AAV0BFN6"/>
<gene>
    <name evidence="1" type="ORF">PPACK8108_LOCUS19054</name>
</gene>
<dbReference type="Proteomes" id="UP001153365">
    <property type="component" value="Unassembled WGS sequence"/>
</dbReference>
<name>A0AAV0BFN6_PHAPC</name>
<dbReference type="GO" id="GO:0004414">
    <property type="term" value="F:homoserine O-acetyltransferase activity"/>
    <property type="evidence" value="ECO:0007669"/>
    <property type="project" value="TreeGrafter"/>
</dbReference>
<dbReference type="GO" id="GO:0009092">
    <property type="term" value="P:homoserine metabolic process"/>
    <property type="evidence" value="ECO:0007669"/>
    <property type="project" value="TreeGrafter"/>
</dbReference>
<accession>A0AAV0BFN6</accession>
<protein>
    <submittedName>
        <fullName evidence="1">Alpha/Beta hydrolase protein</fullName>
    </submittedName>
</protein>
<keyword evidence="2" id="KW-1185">Reference proteome</keyword>
<dbReference type="GO" id="GO:0009001">
    <property type="term" value="F:serine O-acetyltransferase activity"/>
    <property type="evidence" value="ECO:0007669"/>
    <property type="project" value="TreeGrafter"/>
</dbReference>
<dbReference type="GO" id="GO:0006535">
    <property type="term" value="P:cysteine biosynthetic process from serine"/>
    <property type="evidence" value="ECO:0007669"/>
    <property type="project" value="TreeGrafter"/>
</dbReference>
<dbReference type="PANTHER" id="PTHR32268">
    <property type="entry name" value="HOMOSERINE O-ACETYLTRANSFERASE"/>
    <property type="match status" value="1"/>
</dbReference>
<dbReference type="GO" id="GO:0009086">
    <property type="term" value="P:methionine biosynthetic process"/>
    <property type="evidence" value="ECO:0007669"/>
    <property type="project" value="TreeGrafter"/>
</dbReference>
<dbReference type="GO" id="GO:0016787">
    <property type="term" value="F:hydrolase activity"/>
    <property type="evidence" value="ECO:0007669"/>
    <property type="project" value="UniProtKB-KW"/>
</dbReference>
<dbReference type="GO" id="GO:0005739">
    <property type="term" value="C:mitochondrion"/>
    <property type="evidence" value="ECO:0007669"/>
    <property type="project" value="TreeGrafter"/>
</dbReference>
<proteinExistence type="predicted"/>
<sequence length="391" mass="44056">MKYRTQQERRSAKTVPDRLAGSLGHFSVPYQRLKLPVGFSDVNLVRSLLIAFGSRAFSLTTNLLKNQEHIGQPKFPCVEQNHACSVNLMRLRDGSHSSAQNEVPGVYGIGTDYGQSLSQFNLAYETWRILSSAKDNVILLHIALSASSHAKSHDLNKSFGWWEKFIGHGPNYPIDLNWYFVICTNVLGSCYGSTGPSSINPETNEPMGPISQSSQSLTRVGSSMGGMQSIVTAWLEPQRVQSVLSISGCWKNRKSLSTPSFSNLQHLQKRLSSLLSWTAEPVSNLIKLKPINDSNNVQNQCLRFNARRPLKENRRSGKLLMEEVDQEQYYPQEELLKILARLLDWIMDVNNHLKRTRMAATPSSKLCCPRRIRRVKIRSNSLVKPQKSSLT</sequence>
<comment type="caution">
    <text evidence="1">The sequence shown here is derived from an EMBL/GenBank/DDBJ whole genome shotgun (WGS) entry which is preliminary data.</text>
</comment>